<evidence type="ECO:0000313" key="2">
    <source>
        <dbReference type="Proteomes" id="UP000484255"/>
    </source>
</evidence>
<dbReference type="PANTHER" id="PTHR35602:SF3">
    <property type="entry name" value="ESTERASE YQIA"/>
    <property type="match status" value="1"/>
</dbReference>
<dbReference type="EMBL" id="JAAGOH010000031">
    <property type="protein sequence ID" value="NDY93271.1"/>
    <property type="molecule type" value="Genomic_DNA"/>
</dbReference>
<dbReference type="Proteomes" id="UP000484255">
    <property type="component" value="Unassembled WGS sequence"/>
</dbReference>
<dbReference type="Pfam" id="PF05728">
    <property type="entry name" value="UPF0227"/>
    <property type="match status" value="1"/>
</dbReference>
<dbReference type="Gene3D" id="3.40.50.1820">
    <property type="entry name" value="alpha/beta hydrolase"/>
    <property type="match status" value="1"/>
</dbReference>
<keyword evidence="2" id="KW-1185">Reference proteome</keyword>
<dbReference type="PANTHER" id="PTHR35602">
    <property type="entry name" value="ESTERASE YQIA-RELATED"/>
    <property type="match status" value="1"/>
</dbReference>
<organism evidence="1 2">
    <name type="scientific">Ideonella livida</name>
    <dbReference type="NCBI Taxonomy" id="2707176"/>
    <lineage>
        <taxon>Bacteria</taxon>
        <taxon>Pseudomonadati</taxon>
        <taxon>Pseudomonadota</taxon>
        <taxon>Betaproteobacteria</taxon>
        <taxon>Burkholderiales</taxon>
        <taxon>Sphaerotilaceae</taxon>
        <taxon>Ideonella</taxon>
    </lineage>
</organism>
<gene>
    <name evidence="1" type="ORF">G3A44_18930</name>
</gene>
<accession>A0A7C9PK88</accession>
<reference evidence="1 2" key="1">
    <citation type="submission" date="2020-02" db="EMBL/GenBank/DDBJ databases">
        <title>Ideonella bacterium strain TBM-1.</title>
        <authorList>
            <person name="Chen W.-M."/>
        </authorList>
    </citation>
    <scope>NUCLEOTIDE SEQUENCE [LARGE SCALE GENOMIC DNA]</scope>
    <source>
        <strain evidence="1 2">TBM-1</strain>
    </source>
</reference>
<comment type="caution">
    <text evidence="1">The sequence shown here is derived from an EMBL/GenBank/DDBJ whole genome shotgun (WGS) entry which is preliminary data.</text>
</comment>
<protein>
    <submittedName>
        <fullName evidence="1">Esterase</fullName>
    </submittedName>
</protein>
<dbReference type="RefSeq" id="WP_163459316.1">
    <property type="nucleotide sequence ID" value="NZ_JAAGOH010000031.1"/>
</dbReference>
<name>A0A7C9PK88_9BURK</name>
<dbReference type="InterPro" id="IPR029058">
    <property type="entry name" value="AB_hydrolase_fold"/>
</dbReference>
<dbReference type="AlphaFoldDB" id="A0A7C9PK88"/>
<evidence type="ECO:0000313" key="1">
    <source>
        <dbReference type="EMBL" id="NDY93271.1"/>
    </source>
</evidence>
<dbReference type="InterPro" id="IPR008886">
    <property type="entry name" value="UPF0227/Esterase_YqiA"/>
</dbReference>
<dbReference type="SUPFAM" id="SSF53474">
    <property type="entry name" value="alpha/beta-Hydrolases"/>
    <property type="match status" value="1"/>
</dbReference>
<sequence>MSQNPRPLTTHLLYLHGFRSSPQSFKARRMADWVQCHRPDLVFWCPQLPPSPAEAMALVRQGTAGWPAASSVVMGSSLGGFYASVVAEATGWPALVINPAVDPARDLARHIGQQTSWHDPQDTFFFREAFIDELRDMAPASLSRPERYAAVVATGDEVLDWQEMAAWHARSQLRVVQGGDHALSDLDPHWDFITHFLHLQPTSPTPQGSTPCA</sequence>
<proteinExistence type="predicted"/>